<organism evidence="2">
    <name type="scientific">Planktothrix agardhii</name>
    <name type="common">Oscillatoria agardhii</name>
    <dbReference type="NCBI Taxonomy" id="1160"/>
    <lineage>
        <taxon>Bacteria</taxon>
        <taxon>Bacillati</taxon>
        <taxon>Cyanobacteriota</taxon>
        <taxon>Cyanophyceae</taxon>
        <taxon>Oscillatoriophycideae</taxon>
        <taxon>Oscillatoriales</taxon>
        <taxon>Microcoleaceae</taxon>
        <taxon>Planktothrix</taxon>
    </lineage>
</organism>
<name>A0A1J1JJE6_PLAAG</name>
<dbReference type="AlphaFoldDB" id="A0A1J1JJE6"/>
<dbReference type="Proteomes" id="UP001153761">
    <property type="component" value="Chromosome"/>
</dbReference>
<dbReference type="EMBL" id="LO018304">
    <property type="protein sequence ID" value="CUM60372.1"/>
    <property type="molecule type" value="Genomic_DNA"/>
</dbReference>
<accession>A0A1J1JJE6</accession>
<gene>
    <name evidence="1" type="ORF">PANO66_01001</name>
    <name evidence="2" type="ORF">PLAM_2406</name>
</gene>
<sequence>MENHIFYCKRNPGLRLRIHEKPLYSLKGKYKTLESIVNSEEDIRTKLYLTYENQLDIFDQIRERFIDVFPQIEDIKVEPLKTLDNKMFSLS</sequence>
<proteinExistence type="predicted"/>
<evidence type="ECO:0000313" key="2">
    <source>
        <dbReference type="EMBL" id="CUM60372.1"/>
    </source>
</evidence>
<reference evidence="2" key="1">
    <citation type="submission" date="2015-09" db="EMBL/GenBank/DDBJ databases">
        <authorList>
            <person name="Jackson K.R."/>
            <person name="Lunt B.L."/>
            <person name="Fisher J.N.B."/>
            <person name="Gardner A.V."/>
            <person name="Bailey M.E."/>
            <person name="Deus L.M."/>
            <person name="Earl A.S."/>
            <person name="Gibby P.D."/>
            <person name="Hartmann K.A."/>
            <person name="Liu J.E."/>
            <person name="Manci A.M."/>
            <person name="Nielsen D.A."/>
            <person name="Solomon M.B."/>
            <person name="Breakwell D.P."/>
            <person name="Burnett S.H."/>
            <person name="Grose J.H."/>
        </authorList>
    </citation>
    <scope>NUCLEOTIDE SEQUENCE</scope>
    <source>
        <strain evidence="2">7805</strain>
    </source>
</reference>
<protein>
    <submittedName>
        <fullName evidence="2">Uncharacterized protein</fullName>
    </submittedName>
</protein>
<dbReference type="EMBL" id="LR882963">
    <property type="protein sequence ID" value="CAD5925881.1"/>
    <property type="molecule type" value="Genomic_DNA"/>
</dbReference>
<dbReference type="RefSeq" id="WP_144390411.1">
    <property type="nucleotide sequence ID" value="NZ_JBAVBW010000186.1"/>
</dbReference>
<evidence type="ECO:0000313" key="1">
    <source>
        <dbReference type="EMBL" id="CAD5925881.1"/>
    </source>
</evidence>
<reference evidence="1" key="2">
    <citation type="submission" date="2020-09" db="EMBL/GenBank/DDBJ databases">
        <authorList>
            <person name="Blom J."/>
        </authorList>
    </citation>
    <scope>NUCLEOTIDE SEQUENCE</scope>
    <source>
        <strain evidence="1">No.66</strain>
    </source>
</reference>